<dbReference type="AlphaFoldDB" id="L0IDE2"/>
<dbReference type="InterPro" id="IPR001650">
    <property type="entry name" value="Helicase_C-like"/>
</dbReference>
<evidence type="ECO:0000259" key="3">
    <source>
        <dbReference type="PROSITE" id="PS51194"/>
    </source>
</evidence>
<dbReference type="GeneID" id="14378086"/>
<keyword evidence="4" id="KW-0347">Helicase</keyword>
<organism evidence="4 5">
    <name type="scientific">Halovivax ruber (strain DSM 18193 / JCM 13892 / XH-70)</name>
    <dbReference type="NCBI Taxonomy" id="797302"/>
    <lineage>
        <taxon>Archaea</taxon>
        <taxon>Methanobacteriati</taxon>
        <taxon>Methanobacteriota</taxon>
        <taxon>Stenosarchaea group</taxon>
        <taxon>Halobacteria</taxon>
        <taxon>Halobacteriales</taxon>
        <taxon>Natrialbaceae</taxon>
        <taxon>Halovivax</taxon>
    </lineage>
</organism>
<evidence type="ECO:0000313" key="5">
    <source>
        <dbReference type="Proteomes" id="UP000010846"/>
    </source>
</evidence>
<dbReference type="KEGG" id="hru:Halru_3014"/>
<reference evidence="4" key="1">
    <citation type="submission" date="2011-09" db="EMBL/GenBank/DDBJ databases">
        <title>Complete sequence of Halovivax ruber XH-70.</title>
        <authorList>
            <consortium name="US DOE Joint Genome Institute"/>
            <person name="Lucas S."/>
            <person name="Han J."/>
            <person name="Lapidus A."/>
            <person name="Cheng J.-F."/>
            <person name="Goodwin L."/>
            <person name="Pitluck S."/>
            <person name="Peters L."/>
            <person name="Mikhailova N."/>
            <person name="Davenport K."/>
            <person name="Detter J.C."/>
            <person name="Han C."/>
            <person name="Tapia R."/>
            <person name="Land M."/>
            <person name="Hauser L."/>
            <person name="Kyrpides N."/>
            <person name="Ivanova N."/>
            <person name="Pagani I."/>
            <person name="Sproer C."/>
            <person name="Anderson I."/>
            <person name="Woyke T."/>
        </authorList>
    </citation>
    <scope>NUCLEOTIDE SEQUENCE</scope>
    <source>
        <strain evidence="4">XH-70</strain>
    </source>
</reference>
<evidence type="ECO:0000256" key="1">
    <source>
        <dbReference type="SAM" id="Coils"/>
    </source>
</evidence>
<evidence type="ECO:0000313" key="4">
    <source>
        <dbReference type="EMBL" id="AGB17580.1"/>
    </source>
</evidence>
<dbReference type="Gene3D" id="3.40.50.300">
    <property type="entry name" value="P-loop containing nucleotide triphosphate hydrolases"/>
    <property type="match status" value="2"/>
</dbReference>
<dbReference type="HOGENOM" id="CLU_004880_1_0_2"/>
<name>L0IDE2_HALRX</name>
<dbReference type="EMBL" id="CP003050">
    <property type="protein sequence ID" value="AGB17580.1"/>
    <property type="molecule type" value="Genomic_DNA"/>
</dbReference>
<dbReference type="PROSITE" id="PS51194">
    <property type="entry name" value="HELICASE_CTER"/>
    <property type="match status" value="1"/>
</dbReference>
<keyword evidence="4" id="KW-0378">Hydrolase</keyword>
<dbReference type="STRING" id="797302.Halru_3014"/>
<dbReference type="RefSeq" id="WP_015302165.1">
    <property type="nucleotide sequence ID" value="NC_019964.1"/>
</dbReference>
<feature type="domain" description="Helicase C-terminal" evidence="3">
    <location>
        <begin position="923"/>
        <end position="1087"/>
    </location>
</feature>
<dbReference type="Proteomes" id="UP000010846">
    <property type="component" value="Chromosome"/>
</dbReference>
<dbReference type="Pfam" id="PF00271">
    <property type="entry name" value="Helicase_C"/>
    <property type="match status" value="1"/>
</dbReference>
<dbReference type="OrthoDB" id="114689at2157"/>
<keyword evidence="1" id="KW-0175">Coiled coil</keyword>
<dbReference type="CDD" id="cd18785">
    <property type="entry name" value="SF2_C"/>
    <property type="match status" value="1"/>
</dbReference>
<feature type="region of interest" description="Disordered" evidence="2">
    <location>
        <begin position="151"/>
        <end position="178"/>
    </location>
</feature>
<proteinExistence type="predicted"/>
<feature type="coiled-coil region" evidence="1">
    <location>
        <begin position="411"/>
        <end position="468"/>
    </location>
</feature>
<keyword evidence="4" id="KW-0067">ATP-binding</keyword>
<dbReference type="SUPFAM" id="SSF52540">
    <property type="entry name" value="P-loop containing nucleoside triphosphate hydrolases"/>
    <property type="match status" value="1"/>
</dbReference>
<protein>
    <submittedName>
        <fullName evidence="4">DNA/RNA helicase, superfamily II</fullName>
    </submittedName>
</protein>
<feature type="region of interest" description="Disordered" evidence="2">
    <location>
        <begin position="1"/>
        <end position="29"/>
    </location>
</feature>
<dbReference type="InterPro" id="IPR027417">
    <property type="entry name" value="P-loop_NTPase"/>
</dbReference>
<accession>L0IDE2</accession>
<dbReference type="SMART" id="SM00490">
    <property type="entry name" value="HELICc"/>
    <property type="match status" value="1"/>
</dbReference>
<keyword evidence="4" id="KW-0547">Nucleotide-binding</keyword>
<sequence>MTSPFDSIPPQSDPEYTRPPNARYAEAGDEEFRRRQAINHLVTERLINRITGRGETQSTLYSVDPRVRYFAATLSNQYDYRDEQRTDDDGEEIEAAGSAMTRNISPFTTGLKLKVDPEELNGPLEIQPDAKLFYKRFPEYGEQLEHSDLAAAGPAEEEEVNEPEPGLQADGGSSVAVPDESQPLVSVYERVNPEFNSIEVSKAQLRNKADGGGEITVPISSGLDAAETTFEEDDRAVTLPRDSATYNEQQNVPPRALESETAFEEHLDDVFSDELVEPLWSAEIRLEVSHRDDGDYAVTVQLVNTQGEDPETATEPDESWQAFLFDASVTVSAETPAFEPFESEKVRDHYQYDGNIYGIGRNCSAAVVENDPVTSITTEPVPIYRQPKYVSRDTVSAPTETLAEGDIEAVLENIQLEMDRARDQYEVVREDVLTHKGEKAASEYDGMLEQFEEERDRFERGKELLLADENNDLETAFRALNETFAREFEDWRLFQIVFIVMSIPDIASQVNRGLDGPDMLDVCDIIFFPTGGGKTEAYLGLVTFTAFLDRLRGKGHGMTALTKFPLRLLSLQQLQRIANVLCTAEEVRREHDEMGGEQFSIGYFVGNKNTPNDIFEDGGDTNNVALASESEDHQQQWLTVPKCPYCREETVEVTGDLDRLRIVHQCTNEECREVQRQDGDTAELPIYITDNEIYRYAPTFVVSTIDKIAVMGMNRRARSLLGQLKGRCPNHGFTPEEQCLLSERGVANEHQCGNTSLEALEDVEPTDPPSILIQDELHLLREEFGAFDSHYETLIQKLIDAYTDGEWEMKTIAATATIEGADNQVDALYRKTPNEFPSQGPRLRQSFYAYEDPYRLGRQMIGALPRSIGRTRAINIVIREYARVVQSYEADPDRLFDEMQEVTEDVVAGPLNFPEDADERQEGVLEALDDYKVQIAYNISKNQSDILQRSVKGMINRQLDAYGDPHERLTPVSLTGETDMEEVRGALSRLEAEDPENPIDVVIATSMISHGVDVDRFNFISFFGMPRNTAEYIQAYSRVGRESTGSVFVLFDSIKARDRSHYSRFEHYHRYQDLLVEATPLERWAEFAIECTLPGVVLGILIQYYDYYHEDEFKEGRVYNLDGFREALDQGVIEHDELLQFVLEAYDVEHAGDDADSDIGARLYYEAIEKEFEKLWNHLLSAEPEIHDPRKAGLKKYLGNVMEDEDAGLRGPMRSLRDVDEQIPVTHGLATSDLKDMFSGGE</sequence>
<dbReference type="eggNOG" id="arCOG03948">
    <property type="taxonomic scope" value="Archaea"/>
</dbReference>
<keyword evidence="5" id="KW-1185">Reference proteome</keyword>
<dbReference type="GO" id="GO:0004386">
    <property type="term" value="F:helicase activity"/>
    <property type="evidence" value="ECO:0007669"/>
    <property type="project" value="UniProtKB-KW"/>
</dbReference>
<gene>
    <name evidence="4" type="ordered locus">Halru_3014</name>
</gene>
<evidence type="ECO:0000256" key="2">
    <source>
        <dbReference type="SAM" id="MobiDB-lite"/>
    </source>
</evidence>